<accession>A3I1X4</accession>
<keyword evidence="3" id="KW-1185">Reference proteome</keyword>
<dbReference type="Proteomes" id="UP000003919">
    <property type="component" value="Unassembled WGS sequence"/>
</dbReference>
<dbReference type="HOGENOM" id="CLU_039510_1_0_10"/>
<dbReference type="PANTHER" id="PTHR36836">
    <property type="entry name" value="COLANIC ACID BIOSYNTHESIS PROTEIN WCAK"/>
    <property type="match status" value="1"/>
</dbReference>
<dbReference type="EMBL" id="AAXU02000001">
    <property type="protein sequence ID" value="EAZ79790.1"/>
    <property type="molecule type" value="Genomic_DNA"/>
</dbReference>
<dbReference type="eggNOG" id="COG2327">
    <property type="taxonomic scope" value="Bacteria"/>
</dbReference>
<feature type="domain" description="Polysaccharide pyruvyl transferase" evidence="1">
    <location>
        <begin position="12"/>
        <end position="310"/>
    </location>
</feature>
<name>A3I1X4_9BACT</name>
<reference evidence="2 3" key="1">
    <citation type="journal article" date="2011" name="J. Bacteriol.">
        <title>Complete genome sequence of Algoriphagus sp. PR1, bacterial prey of a colony-forming choanoflagellate.</title>
        <authorList>
            <person name="Alegado R.A."/>
            <person name="Ferriera S."/>
            <person name="Nusbaum C."/>
            <person name="Young S.K."/>
            <person name="Zeng Q."/>
            <person name="Imamovic A."/>
            <person name="Fairclough S.R."/>
            <person name="King N."/>
        </authorList>
    </citation>
    <scope>NUCLEOTIDE SEQUENCE [LARGE SCALE GENOMIC DNA]</scope>
    <source>
        <strain evidence="2 3">PR1</strain>
    </source>
</reference>
<organism evidence="2 3">
    <name type="scientific">Algoriphagus machipongonensis</name>
    <dbReference type="NCBI Taxonomy" id="388413"/>
    <lineage>
        <taxon>Bacteria</taxon>
        <taxon>Pseudomonadati</taxon>
        <taxon>Bacteroidota</taxon>
        <taxon>Cytophagia</taxon>
        <taxon>Cytophagales</taxon>
        <taxon>Cyclobacteriaceae</taxon>
        <taxon>Algoriphagus</taxon>
    </lineage>
</organism>
<dbReference type="Pfam" id="PF04230">
    <property type="entry name" value="PS_pyruv_trans"/>
    <property type="match status" value="1"/>
</dbReference>
<dbReference type="OrthoDB" id="6058856at2"/>
<evidence type="ECO:0000313" key="2">
    <source>
        <dbReference type="EMBL" id="EAZ79790.1"/>
    </source>
</evidence>
<gene>
    <name evidence="2" type="ORF">ALPR1_09198</name>
</gene>
<dbReference type="AlphaFoldDB" id="A3I1X4"/>
<dbReference type="InterPro" id="IPR007345">
    <property type="entry name" value="Polysacch_pyruvyl_Trfase"/>
</dbReference>
<dbReference type="STRING" id="388413.ALPR1_09198"/>
<evidence type="ECO:0000259" key="1">
    <source>
        <dbReference type="Pfam" id="PF04230"/>
    </source>
</evidence>
<proteinExistence type="predicted"/>
<comment type="caution">
    <text evidence="2">The sequence shown here is derived from an EMBL/GenBank/DDBJ whole genome shotgun (WGS) entry which is preliminary data.</text>
</comment>
<protein>
    <recommendedName>
        <fullName evidence="1">Polysaccharide pyruvyl transferase domain-containing protein</fullName>
    </recommendedName>
</protein>
<dbReference type="RefSeq" id="WP_008200024.1">
    <property type="nucleotide sequence ID" value="NZ_CM001023.1"/>
</dbReference>
<evidence type="ECO:0000313" key="3">
    <source>
        <dbReference type="Proteomes" id="UP000003919"/>
    </source>
</evidence>
<dbReference type="PANTHER" id="PTHR36836:SF1">
    <property type="entry name" value="COLANIC ACID BIOSYNTHESIS PROTEIN WCAK"/>
    <property type="match status" value="1"/>
</dbReference>
<sequence length="380" mass="42868">MFIELRGVEFVNKGAELMLHAIMQEVKKRIPEAQFVMEAGSRTPNEKLISHGIFRKVKFSKLGWNISPLIDIMPKSAKRSKNLVSENEIHAVLDGSGFAFGDKWGAKKAGERSADHIQKWKKAGKKVILLPQAFGPFEKLDLQSKMKTILENADLVFARDVQSYQFLKEIEDLGNLRQSPDFTNLVLGIKPDNKDEFATKIAIVPNQKMMETPDSEKNAQYPSYLAALIQKLQNAGEKPFFLIHESRKDGEIAQKVNDLLQEKLEVVKEENPLKVKGIIGSCKAVVTSRFHGLVSALAQGVPSLSTGWSHKYQELLKDYDYLEGLCEVSLEEEFLKSKSDLILLESKRESTKEKLSLNSSIQKAKSTKMWDEVCEKLQVS</sequence>